<dbReference type="PANTHER" id="PTHR31451:SF40">
    <property type="entry name" value="GLYCOSIDE HYDROLASE FAMILY 5 DOMAIN-CONTAINING PROTEIN"/>
    <property type="match status" value="1"/>
</dbReference>
<dbReference type="Pfam" id="PF26410">
    <property type="entry name" value="GH5_mannosidase"/>
    <property type="match status" value="1"/>
</dbReference>
<dbReference type="InterPro" id="IPR001547">
    <property type="entry name" value="Glyco_hydro_5"/>
</dbReference>
<dbReference type="EC" id="3.2.1.78" evidence="2"/>
<dbReference type="PROSITE" id="PS51257">
    <property type="entry name" value="PROKAR_LIPOPROTEIN"/>
    <property type="match status" value="1"/>
</dbReference>
<sequence length="435" mass="49846">MKKIIYIPVLILLVIMGCNTKKSTESSFVTRQGHQFIWNNKPYYFVGTNYWYGGILASEGRGGNRDRLIKELDLMQSVGINNLRILAGAEGPDNEPFRVTPALQLEPGVYNDTLLDGLDFLLNEMGKRQMHAILYLNNTWEWSGGYGQYLNWCGYGDIPYPNIAPHSWPEFMAYCSQFHASDSCQKLYQEHIKFMLGRTNKYSGKKYTEDPTIMTWELANEPRALSDANKENFAQWVKTTADFIKALDPNHLVTTGTEGSWGCEEDINLFKQIHSYNSVDYMTMHIWPKNWGWIDCERISETLDSAIVLTDQYMESHFNVAKELNKPLVFEEFGLPRDHHEFNADDSTTARDKYYSHAFTKVEESAKENGVLAGTNFWAFGGYGRHYKEDPMWSNGDDLMGDPPQEEQGLNSVFDTDSTMGVIKEHAQKLKAIID</sequence>
<evidence type="ECO:0000313" key="7">
    <source>
        <dbReference type="Proteomes" id="UP001209229"/>
    </source>
</evidence>
<dbReference type="Gene3D" id="3.20.20.80">
    <property type="entry name" value="Glycosidases"/>
    <property type="match status" value="1"/>
</dbReference>
<dbReference type="InterPro" id="IPR017853">
    <property type="entry name" value="GH"/>
</dbReference>
<accession>A0AAE3SF69</accession>
<name>A0AAE3SF69_9BACT</name>
<dbReference type="SUPFAM" id="SSF51445">
    <property type="entry name" value="(Trans)glycosidases"/>
    <property type="match status" value="1"/>
</dbReference>
<comment type="caution">
    <text evidence="6">The sequence shown here is derived from an EMBL/GenBank/DDBJ whole genome shotgun (WGS) entry which is preliminary data.</text>
</comment>
<dbReference type="Proteomes" id="UP001209229">
    <property type="component" value="Unassembled WGS sequence"/>
</dbReference>
<evidence type="ECO:0000256" key="1">
    <source>
        <dbReference type="ARBA" id="ARBA00001678"/>
    </source>
</evidence>
<keyword evidence="3" id="KW-0378">Hydrolase</keyword>
<keyword evidence="7" id="KW-1185">Reference proteome</keyword>
<proteinExistence type="predicted"/>
<reference evidence="6" key="1">
    <citation type="submission" date="2022-10" db="EMBL/GenBank/DDBJ databases">
        <authorList>
            <person name="Yu W.X."/>
        </authorList>
    </citation>
    <scope>NUCLEOTIDE SEQUENCE</scope>
    <source>
        <strain evidence="6">AAT</strain>
    </source>
</reference>
<dbReference type="AlphaFoldDB" id="A0AAE3SF69"/>
<evidence type="ECO:0000256" key="4">
    <source>
        <dbReference type="ARBA" id="ARBA00023295"/>
    </source>
</evidence>
<dbReference type="InterPro" id="IPR045053">
    <property type="entry name" value="MAN-like"/>
</dbReference>
<evidence type="ECO:0000313" key="6">
    <source>
        <dbReference type="EMBL" id="MCW3785868.1"/>
    </source>
</evidence>
<dbReference type="GO" id="GO:0016985">
    <property type="term" value="F:mannan endo-1,4-beta-mannosidase activity"/>
    <property type="evidence" value="ECO:0007669"/>
    <property type="project" value="TreeGrafter"/>
</dbReference>
<dbReference type="EMBL" id="JAPDPJ010000007">
    <property type="protein sequence ID" value="MCW3785868.1"/>
    <property type="molecule type" value="Genomic_DNA"/>
</dbReference>
<feature type="domain" description="Glycoside hydrolase family 5" evidence="5">
    <location>
        <begin position="26"/>
        <end position="433"/>
    </location>
</feature>
<protein>
    <recommendedName>
        <fullName evidence="2">mannan endo-1,4-beta-mannosidase</fullName>
        <ecNumber evidence="2">3.2.1.78</ecNumber>
    </recommendedName>
</protein>
<dbReference type="PANTHER" id="PTHR31451">
    <property type="match status" value="1"/>
</dbReference>
<evidence type="ECO:0000259" key="5">
    <source>
        <dbReference type="Pfam" id="PF26410"/>
    </source>
</evidence>
<evidence type="ECO:0000256" key="2">
    <source>
        <dbReference type="ARBA" id="ARBA00012706"/>
    </source>
</evidence>
<evidence type="ECO:0000256" key="3">
    <source>
        <dbReference type="ARBA" id="ARBA00022801"/>
    </source>
</evidence>
<dbReference type="GO" id="GO:0000272">
    <property type="term" value="P:polysaccharide catabolic process"/>
    <property type="evidence" value="ECO:0007669"/>
    <property type="project" value="InterPro"/>
</dbReference>
<comment type="catalytic activity">
    <reaction evidence="1">
        <text>Random hydrolysis of (1-&gt;4)-beta-D-mannosidic linkages in mannans, galactomannans and glucomannans.</text>
        <dbReference type="EC" id="3.2.1.78"/>
    </reaction>
</comment>
<gene>
    <name evidence="6" type="ORF">OM075_05285</name>
</gene>
<organism evidence="6 7">
    <name type="scientific">Plebeiibacterium sediminum</name>
    <dbReference type="NCBI Taxonomy" id="2992112"/>
    <lineage>
        <taxon>Bacteria</taxon>
        <taxon>Pseudomonadati</taxon>
        <taxon>Bacteroidota</taxon>
        <taxon>Bacteroidia</taxon>
        <taxon>Marinilabiliales</taxon>
        <taxon>Marinilabiliaceae</taxon>
        <taxon>Plebeiibacterium</taxon>
    </lineage>
</organism>
<dbReference type="RefSeq" id="WP_301189439.1">
    <property type="nucleotide sequence ID" value="NZ_JAPDPJ010000007.1"/>
</dbReference>
<keyword evidence="4" id="KW-0326">Glycosidase</keyword>